<keyword evidence="1" id="KW-0677">Repeat</keyword>
<dbReference type="InterPro" id="IPR027417">
    <property type="entry name" value="P-loop_NTPase"/>
</dbReference>
<dbReference type="InterPro" id="IPR003593">
    <property type="entry name" value="AAA+_ATPase"/>
</dbReference>
<keyword evidence="2" id="KW-0547">Nucleotide-binding</keyword>
<feature type="region of interest" description="Disordered" evidence="4">
    <location>
        <begin position="412"/>
        <end position="461"/>
    </location>
</feature>
<proteinExistence type="predicted"/>
<feature type="compositionally biased region" description="Basic and acidic residues" evidence="4">
    <location>
        <begin position="292"/>
        <end position="301"/>
    </location>
</feature>
<feature type="region of interest" description="Disordered" evidence="4">
    <location>
        <begin position="292"/>
        <end position="313"/>
    </location>
</feature>
<dbReference type="SMART" id="SM00382">
    <property type="entry name" value="AAA"/>
    <property type="match status" value="1"/>
</dbReference>
<dbReference type="InterPro" id="IPR050611">
    <property type="entry name" value="ABCF"/>
</dbReference>
<evidence type="ECO:0000313" key="7">
    <source>
        <dbReference type="Proteomes" id="UP001501612"/>
    </source>
</evidence>
<accession>A0ABP5B1M7</accession>
<dbReference type="EMBL" id="BAAAMY010000007">
    <property type="protein sequence ID" value="GAA1925926.1"/>
    <property type="molecule type" value="Genomic_DNA"/>
</dbReference>
<evidence type="ECO:0000313" key="6">
    <source>
        <dbReference type="EMBL" id="GAA1925926.1"/>
    </source>
</evidence>
<evidence type="ECO:0000256" key="2">
    <source>
        <dbReference type="ARBA" id="ARBA00022741"/>
    </source>
</evidence>
<name>A0ABP5B1M7_9ACTN</name>
<reference evidence="7" key="1">
    <citation type="journal article" date="2019" name="Int. J. Syst. Evol. Microbiol.">
        <title>The Global Catalogue of Microorganisms (GCM) 10K type strain sequencing project: providing services to taxonomists for standard genome sequencing and annotation.</title>
        <authorList>
            <consortium name="The Broad Institute Genomics Platform"/>
            <consortium name="The Broad Institute Genome Sequencing Center for Infectious Disease"/>
            <person name="Wu L."/>
            <person name="Ma J."/>
        </authorList>
    </citation>
    <scope>NUCLEOTIDE SEQUENCE [LARGE SCALE GENOMIC DNA]</scope>
    <source>
        <strain evidence="7">JCM 14046</strain>
    </source>
</reference>
<dbReference type="PANTHER" id="PTHR19211">
    <property type="entry name" value="ATP-BINDING TRANSPORT PROTEIN-RELATED"/>
    <property type="match status" value="1"/>
</dbReference>
<dbReference type="Gene3D" id="3.40.50.300">
    <property type="entry name" value="P-loop containing nucleotide triphosphate hydrolases"/>
    <property type="match status" value="2"/>
</dbReference>
<evidence type="ECO:0000256" key="1">
    <source>
        <dbReference type="ARBA" id="ARBA00022737"/>
    </source>
</evidence>
<keyword evidence="3 6" id="KW-0067">ATP-binding</keyword>
<dbReference type="GO" id="GO:0005524">
    <property type="term" value="F:ATP binding"/>
    <property type="evidence" value="ECO:0007669"/>
    <property type="project" value="UniProtKB-KW"/>
</dbReference>
<evidence type="ECO:0000256" key="4">
    <source>
        <dbReference type="SAM" id="MobiDB-lite"/>
    </source>
</evidence>
<organism evidence="6 7">
    <name type="scientific">Nocardioides lentus</name>
    <dbReference type="NCBI Taxonomy" id="338077"/>
    <lineage>
        <taxon>Bacteria</taxon>
        <taxon>Bacillati</taxon>
        <taxon>Actinomycetota</taxon>
        <taxon>Actinomycetes</taxon>
        <taxon>Propionibacteriales</taxon>
        <taxon>Nocardioidaceae</taxon>
        <taxon>Nocardioides</taxon>
    </lineage>
</organism>
<keyword evidence="7" id="KW-1185">Reference proteome</keyword>
<dbReference type="InterPro" id="IPR003439">
    <property type="entry name" value="ABC_transporter-like_ATP-bd"/>
</dbReference>
<feature type="domain" description="ABC transporter" evidence="5">
    <location>
        <begin position="16"/>
        <end position="264"/>
    </location>
</feature>
<dbReference type="SUPFAM" id="SSF52540">
    <property type="entry name" value="P-loop containing nucleoside triphosphate hydrolases"/>
    <property type="match status" value="2"/>
</dbReference>
<dbReference type="InterPro" id="IPR017871">
    <property type="entry name" value="ABC_transporter-like_CS"/>
</dbReference>
<evidence type="ECO:0000259" key="5">
    <source>
        <dbReference type="PROSITE" id="PS50893"/>
    </source>
</evidence>
<dbReference type="PANTHER" id="PTHR19211:SF14">
    <property type="entry name" value="ATP-BINDING CASSETTE SUB-FAMILY F MEMBER 1"/>
    <property type="match status" value="1"/>
</dbReference>
<dbReference type="RefSeq" id="WP_344008352.1">
    <property type="nucleotide sequence ID" value="NZ_BAAAMY010000007.1"/>
</dbReference>
<dbReference type="Proteomes" id="UP001501612">
    <property type="component" value="Unassembled WGS sequence"/>
</dbReference>
<dbReference type="PROSITE" id="PS00211">
    <property type="entry name" value="ABC_TRANSPORTER_1"/>
    <property type="match status" value="1"/>
</dbReference>
<dbReference type="Pfam" id="PF00005">
    <property type="entry name" value="ABC_tran"/>
    <property type="match status" value="2"/>
</dbReference>
<feature type="compositionally biased region" description="Low complexity" evidence="4">
    <location>
        <begin position="435"/>
        <end position="461"/>
    </location>
</feature>
<gene>
    <name evidence="6" type="ORF">GCM10009737_29660</name>
</gene>
<dbReference type="PROSITE" id="PS50893">
    <property type="entry name" value="ABC_TRANSPORTER_2"/>
    <property type="match status" value="1"/>
</dbReference>
<dbReference type="CDD" id="cd03221">
    <property type="entry name" value="ABCF_EF-3"/>
    <property type="match status" value="1"/>
</dbReference>
<evidence type="ECO:0000256" key="3">
    <source>
        <dbReference type="ARBA" id="ARBA00022840"/>
    </source>
</evidence>
<sequence>MQTPVLTPSTGATAHLRARGLEVAVAGRPVLSGVDVTVSAGSRLAVVGENGRGKTTLVRALAGEIEPDAGEVVRAGSLAVVRQVLDSGAGHTVGTLVAEAVAEPVAALAALDAAGAAVADAEPGADAAYARALEAAVRLDAWDAERRVDVALAGLDACADRDRPLASLSVGQRSRVRLACVLGGAYDVLLLDEPTNHLDSGGLVFLEQAIREHRGGVLLVSHDRTLLRAVAEEFLDLDPTMDGRPRLHAGGYDGWRVGRRAERERWQRTHDAQRAEHVRLADAVESARHRLDTGWRPDKGTGKHQRQSHAPGVVQQVHRARERLEAHRVTAPRPPATMTWPTLTARPGRVVARADDVTVADRLDRPVSLRLGAGEKLLVTGPNGAGKSTLLAVLAGELAPTAGEVRPPVEGTAYLGQETRRPIGRRGRRGGGTSSGCCGSGRSCSCSTSPRTTWPRPWSTS</sequence>
<protein>
    <submittedName>
        <fullName evidence="6">ATP-binding cassette domain-containing protein</fullName>
    </submittedName>
</protein>
<comment type="caution">
    <text evidence="6">The sequence shown here is derived from an EMBL/GenBank/DDBJ whole genome shotgun (WGS) entry which is preliminary data.</text>
</comment>